<dbReference type="EMBL" id="GEEE01020425">
    <property type="protein sequence ID" value="JAP42800.1"/>
    <property type="molecule type" value="Transcribed_RNA"/>
</dbReference>
<evidence type="ECO:0000256" key="5">
    <source>
        <dbReference type="SAM" id="MobiDB-lite"/>
    </source>
</evidence>
<feature type="region of interest" description="Disordered" evidence="5">
    <location>
        <begin position="245"/>
        <end position="285"/>
    </location>
</feature>
<keyword evidence="3 4" id="KW-0862">Zinc</keyword>
<feature type="compositionally biased region" description="Low complexity" evidence="5">
    <location>
        <begin position="491"/>
        <end position="502"/>
    </location>
</feature>
<evidence type="ECO:0000313" key="7">
    <source>
        <dbReference type="EMBL" id="JAP42800.1"/>
    </source>
</evidence>
<feature type="domain" description="C3H1-type" evidence="6">
    <location>
        <begin position="692"/>
        <end position="719"/>
    </location>
</feature>
<organism evidence="7">
    <name type="scientific">Schistocephalus solidus</name>
    <name type="common">Tapeworm</name>
    <dbReference type="NCBI Taxonomy" id="70667"/>
    <lineage>
        <taxon>Eukaryota</taxon>
        <taxon>Metazoa</taxon>
        <taxon>Spiralia</taxon>
        <taxon>Lophotrochozoa</taxon>
        <taxon>Platyhelminthes</taxon>
        <taxon>Cestoda</taxon>
        <taxon>Eucestoda</taxon>
        <taxon>Diphyllobothriidea</taxon>
        <taxon>Diphyllobothriidae</taxon>
        <taxon>Schistocephalus</taxon>
    </lineage>
</organism>
<sequence length="745" mass="77419">MPSGTADEVIFGSPELTDFFCTPEVLGKQANLLRLNDALEDEEEVEEQASSAANLTIALPSAQTLFPSEDADTEGSDLLNLISTSLDRFNAQLHMESACTDSVSTPRNQRQSHQPQDCGIPIPIAAYPQVSGHTNPLSENFSNSVIRAWATDSDCPPCSISPSSLFSALPSSSSSQHATQLLSKEPLTGAAAASAAPAFGKTSRILPSPPGLPRLAASSHLFEIASSNDSNSTRSPHLDAAATAMLDKRRSPNTCSSLSETPLWDSQWGQFPAEPGVQSTDSGFDSEHALASSNWWSTASQTASEQSDLRGCDAGGDDPHHSLEFGSSFNRAGSCSTDGGGGGGLLFPPNAVAAAAAAAASSSSSFSGHHLDDQLLMQEVKAVMAAAAAAAAGTFKSPLDVPPTSSAFRSALWASWPLSPTGEFVAQRPSTAAVDLPTGVASPVSSCCFFDPTQLKQIDYTAGLSSPGSNGVKGGMPSLARYETATELLHPQRQQHSSPSSQAVFQMTGRRKTASLSSASTAPRGVFPGLSSCGPHSPSGVVGQLGSPPSQPRQQHHHQHYEMQHARHSTKALGPSSQKLGSKGRDQPSRLNQFSVKSLSTSLGSNCLSVGGTATVDDGGSGGSFLLPANPGGGGHPRKAAKAIAVSEGGGGGFPVCTVTDSGKPVIAKWRRACSFYLRGHCKKEDCEFAHDLTKVTCKFWELGECFKGSTCPFLHGYPPELLDDLSTTTPPLSTGPTSNGTPVS</sequence>
<evidence type="ECO:0000256" key="4">
    <source>
        <dbReference type="PROSITE-ProRule" id="PRU00723"/>
    </source>
</evidence>
<gene>
    <name evidence="7" type="ORF">TR155835</name>
</gene>
<keyword evidence="1 4" id="KW-0479">Metal-binding</keyword>
<name>A0A0X3NUL0_SCHSO</name>
<reference evidence="7" key="1">
    <citation type="submission" date="2016-01" db="EMBL/GenBank/DDBJ databases">
        <title>Reference transcriptome for the parasite Schistocephalus solidus: insights into the molecular evolution of parasitism.</title>
        <authorList>
            <person name="Hebert F.O."/>
            <person name="Grambauer S."/>
            <person name="Barber I."/>
            <person name="Landry C.R."/>
            <person name="Aubin-Horth N."/>
        </authorList>
    </citation>
    <scope>NUCLEOTIDE SEQUENCE</scope>
</reference>
<dbReference type="Pfam" id="PF14608">
    <property type="entry name" value="zf-CCCH_2"/>
    <property type="match status" value="2"/>
</dbReference>
<keyword evidence="2 4" id="KW-0863">Zinc-finger</keyword>
<proteinExistence type="predicted"/>
<dbReference type="PROSITE" id="PS50103">
    <property type="entry name" value="ZF_C3H1"/>
    <property type="match status" value="1"/>
</dbReference>
<evidence type="ECO:0000256" key="3">
    <source>
        <dbReference type="ARBA" id="ARBA00022833"/>
    </source>
</evidence>
<dbReference type="Gene3D" id="4.10.1000.10">
    <property type="entry name" value="Zinc finger, CCCH-type"/>
    <property type="match status" value="1"/>
</dbReference>
<dbReference type="AlphaFoldDB" id="A0A0X3NUL0"/>
<feature type="zinc finger region" description="C3H1-type" evidence="4">
    <location>
        <begin position="692"/>
        <end position="719"/>
    </location>
</feature>
<accession>A0A0X3NUL0</accession>
<dbReference type="InterPro" id="IPR000571">
    <property type="entry name" value="Znf_CCCH"/>
</dbReference>
<protein>
    <recommendedName>
        <fullName evidence="6">C3H1-type domain-containing protein</fullName>
    </recommendedName>
</protein>
<dbReference type="GO" id="GO:0008270">
    <property type="term" value="F:zinc ion binding"/>
    <property type="evidence" value="ECO:0007669"/>
    <property type="project" value="UniProtKB-KW"/>
</dbReference>
<evidence type="ECO:0000259" key="6">
    <source>
        <dbReference type="PROSITE" id="PS50103"/>
    </source>
</evidence>
<evidence type="ECO:0000256" key="2">
    <source>
        <dbReference type="ARBA" id="ARBA00022771"/>
    </source>
</evidence>
<dbReference type="SUPFAM" id="SSF90229">
    <property type="entry name" value="CCCH zinc finger"/>
    <property type="match status" value="1"/>
</dbReference>
<dbReference type="InterPro" id="IPR036855">
    <property type="entry name" value="Znf_CCCH_sf"/>
</dbReference>
<evidence type="ECO:0000256" key="1">
    <source>
        <dbReference type="ARBA" id="ARBA00022723"/>
    </source>
</evidence>
<dbReference type="SMART" id="SM00356">
    <property type="entry name" value="ZnF_C3H1"/>
    <property type="match status" value="2"/>
</dbReference>
<feature type="region of interest" description="Disordered" evidence="5">
    <location>
        <begin position="489"/>
        <end position="590"/>
    </location>
</feature>
<feature type="region of interest" description="Disordered" evidence="5">
    <location>
        <begin position="726"/>
        <end position="745"/>
    </location>
</feature>